<protein>
    <recommendedName>
        <fullName evidence="4">Large ribosomal subunit protein uL4</fullName>
    </recommendedName>
    <alternativeName>
        <fullName evidence="5">50S ribosomal protein L4</fullName>
    </alternativeName>
</protein>
<dbReference type="GO" id="GO:0003735">
    <property type="term" value="F:structural constituent of ribosome"/>
    <property type="evidence" value="ECO:0007669"/>
    <property type="project" value="InterPro"/>
</dbReference>
<name>A0A3R9YAU1_9RICK</name>
<keyword evidence="2 6" id="KW-0689">Ribosomal protein</keyword>
<evidence type="ECO:0000256" key="3">
    <source>
        <dbReference type="ARBA" id="ARBA00023274"/>
    </source>
</evidence>
<dbReference type="EMBL" id="RXFM01000029">
    <property type="protein sequence ID" value="RST68171.1"/>
    <property type="molecule type" value="Genomic_DNA"/>
</dbReference>
<organism evidence="6 7">
    <name type="scientific">Candidatus Aquarickettsia rohweri</name>
    <dbReference type="NCBI Taxonomy" id="2602574"/>
    <lineage>
        <taxon>Bacteria</taxon>
        <taxon>Pseudomonadati</taxon>
        <taxon>Pseudomonadota</taxon>
        <taxon>Alphaproteobacteria</taxon>
        <taxon>Rickettsiales</taxon>
        <taxon>Candidatus Midichloriaceae</taxon>
        <taxon>Candidatus Aquarickettsia</taxon>
    </lineage>
</organism>
<evidence type="ECO:0000256" key="2">
    <source>
        <dbReference type="ARBA" id="ARBA00022980"/>
    </source>
</evidence>
<dbReference type="RefSeq" id="WP_126044627.1">
    <property type="nucleotide sequence ID" value="NZ_RXFM01000029.1"/>
</dbReference>
<dbReference type="AlphaFoldDB" id="A0A3R9YAU1"/>
<dbReference type="Proteomes" id="UP000279470">
    <property type="component" value="Unassembled WGS sequence"/>
</dbReference>
<dbReference type="Gene3D" id="3.40.1370.10">
    <property type="match status" value="1"/>
</dbReference>
<evidence type="ECO:0000313" key="7">
    <source>
        <dbReference type="Proteomes" id="UP000279470"/>
    </source>
</evidence>
<keyword evidence="3" id="KW-0687">Ribonucleoprotein</keyword>
<dbReference type="GO" id="GO:1990904">
    <property type="term" value="C:ribonucleoprotein complex"/>
    <property type="evidence" value="ECO:0007669"/>
    <property type="project" value="UniProtKB-KW"/>
</dbReference>
<reference evidence="7" key="1">
    <citation type="submission" date="2018-11" db="EMBL/GenBank/DDBJ databases">
        <title>Phylogenetic, genomic, and biogeographic characterization of a novel and ubiquitous marine invertebrate-associated Rickettsiales parasite, Candidatus Marinoinvertebrata rohwerii, gen. nov., sp. nov.</title>
        <authorList>
            <person name="Klinges J.G."/>
            <person name="Rosales S.M."/>
            <person name="Mcminds R."/>
            <person name="Shaver E.C."/>
            <person name="Shantz A."/>
            <person name="Peters E.C."/>
            <person name="Burkepile D.E."/>
            <person name="Silliman B.R."/>
            <person name="Vega Thurber R.L."/>
        </authorList>
    </citation>
    <scope>NUCLEOTIDE SEQUENCE [LARGE SCALE GENOMIC DNA]</scope>
    <source>
        <strain evidence="7">a_cerv_44</strain>
    </source>
</reference>
<dbReference type="SUPFAM" id="SSF52166">
    <property type="entry name" value="Ribosomal protein L4"/>
    <property type="match status" value="1"/>
</dbReference>
<dbReference type="GO" id="GO:0005840">
    <property type="term" value="C:ribosome"/>
    <property type="evidence" value="ECO:0007669"/>
    <property type="project" value="UniProtKB-KW"/>
</dbReference>
<dbReference type="Pfam" id="PF00573">
    <property type="entry name" value="Ribosomal_L4"/>
    <property type="match status" value="1"/>
</dbReference>
<dbReference type="OrthoDB" id="9803201at2"/>
<gene>
    <name evidence="6" type="ORF">EIC27_02780</name>
</gene>
<evidence type="ECO:0000256" key="5">
    <source>
        <dbReference type="ARBA" id="ARBA00035462"/>
    </source>
</evidence>
<keyword evidence="7" id="KW-1185">Reference proteome</keyword>
<dbReference type="InterPro" id="IPR023574">
    <property type="entry name" value="Ribosomal_uL4_dom_sf"/>
</dbReference>
<dbReference type="InterPro" id="IPR013005">
    <property type="entry name" value="Ribosomal_uL4-like"/>
</dbReference>
<accession>A0A3R9YAU1</accession>
<dbReference type="GO" id="GO:0006412">
    <property type="term" value="P:translation"/>
    <property type="evidence" value="ECO:0007669"/>
    <property type="project" value="InterPro"/>
</dbReference>
<proteinExistence type="inferred from homology"/>
<comment type="similarity">
    <text evidence="1">Belongs to the universal ribosomal protein uL4 family.</text>
</comment>
<dbReference type="PANTHER" id="PTHR10746">
    <property type="entry name" value="50S RIBOSOMAL PROTEIN L4"/>
    <property type="match status" value="1"/>
</dbReference>
<evidence type="ECO:0000256" key="4">
    <source>
        <dbReference type="ARBA" id="ARBA00035244"/>
    </source>
</evidence>
<comment type="caution">
    <text evidence="6">The sequence shown here is derived from an EMBL/GenBank/DDBJ whole genome shotgun (WGS) entry which is preliminary data.</text>
</comment>
<sequence length="206" mass="23832">MYLEIIDLENKALKKVDVNIFDIENIRYDLIHQLILWQQSYRRAATSHTKEIYEVKGSTRKIYKQKGTGRARHGSIRGAQFVGGGIIFGPSKNKVYKTKVNKKVKKIALLNALALKYKDKSIIIREHLKMNTGKFKDFSKVYGNEMSSKKVLFIDNSFDDNFIKSIRNNHKFNLLNSIGINVLDVVKHDKICFSEEAFNTILARFK</sequence>
<evidence type="ECO:0000256" key="1">
    <source>
        <dbReference type="ARBA" id="ARBA00010528"/>
    </source>
</evidence>
<dbReference type="InterPro" id="IPR002136">
    <property type="entry name" value="Ribosomal_uL4"/>
</dbReference>
<dbReference type="NCBIfam" id="TIGR03953">
    <property type="entry name" value="rplD_bact"/>
    <property type="match status" value="1"/>
</dbReference>
<dbReference type="PANTHER" id="PTHR10746:SF6">
    <property type="entry name" value="LARGE RIBOSOMAL SUBUNIT PROTEIN UL4M"/>
    <property type="match status" value="1"/>
</dbReference>
<evidence type="ECO:0000313" key="6">
    <source>
        <dbReference type="EMBL" id="RST68171.1"/>
    </source>
</evidence>